<keyword evidence="5" id="KW-1185">Reference proteome</keyword>
<dbReference type="Pfam" id="PF13359">
    <property type="entry name" value="DDE_Tnp_4"/>
    <property type="match status" value="1"/>
</dbReference>
<organism evidence="4 5">
    <name type="scientific">Ridgeia piscesae</name>
    <name type="common">Tubeworm</name>
    <dbReference type="NCBI Taxonomy" id="27915"/>
    <lineage>
        <taxon>Eukaryota</taxon>
        <taxon>Metazoa</taxon>
        <taxon>Spiralia</taxon>
        <taxon>Lophotrochozoa</taxon>
        <taxon>Annelida</taxon>
        <taxon>Polychaeta</taxon>
        <taxon>Sedentaria</taxon>
        <taxon>Canalipalpata</taxon>
        <taxon>Sabellida</taxon>
        <taxon>Siboglinidae</taxon>
        <taxon>Ridgeia</taxon>
    </lineage>
</organism>
<evidence type="ECO:0000313" key="5">
    <source>
        <dbReference type="Proteomes" id="UP001209878"/>
    </source>
</evidence>
<sequence length="154" mass="17421">MPTVFRETYSNCHVVIDCTDVFIEFPANFTARSATWSNYKHHNTLKCLVACSPCGAVTFMSKAYGGRTSDKVITQRSGFLDLINQGDLVLADRGFLIGEDLAARGATLVIPDFTRGKKQLSAREVERSRKIARVRIHVQRLMERLNFFLYCQPL</sequence>
<evidence type="ECO:0000313" key="4">
    <source>
        <dbReference type="EMBL" id="KAK2193200.1"/>
    </source>
</evidence>
<evidence type="ECO:0000256" key="1">
    <source>
        <dbReference type="ARBA" id="ARBA00001968"/>
    </source>
</evidence>
<reference evidence="4" key="1">
    <citation type="journal article" date="2023" name="Mol. Biol. Evol.">
        <title>Third-Generation Sequencing Reveals the Adaptive Role of the Epigenome in Three Deep-Sea Polychaetes.</title>
        <authorList>
            <person name="Perez M."/>
            <person name="Aroh O."/>
            <person name="Sun Y."/>
            <person name="Lan Y."/>
            <person name="Juniper S.K."/>
            <person name="Young C.R."/>
            <person name="Angers B."/>
            <person name="Qian P.Y."/>
        </authorList>
    </citation>
    <scope>NUCLEOTIDE SEQUENCE</scope>
    <source>
        <strain evidence="4">R07B-5</strain>
    </source>
</reference>
<evidence type="ECO:0000259" key="3">
    <source>
        <dbReference type="Pfam" id="PF13359"/>
    </source>
</evidence>
<dbReference type="GO" id="GO:0046872">
    <property type="term" value="F:metal ion binding"/>
    <property type="evidence" value="ECO:0007669"/>
    <property type="project" value="UniProtKB-KW"/>
</dbReference>
<evidence type="ECO:0000256" key="2">
    <source>
        <dbReference type="ARBA" id="ARBA00022723"/>
    </source>
</evidence>
<comment type="cofactor">
    <cofactor evidence="1">
        <name>a divalent metal cation</name>
        <dbReference type="ChEBI" id="CHEBI:60240"/>
    </cofactor>
</comment>
<proteinExistence type="predicted"/>
<name>A0AAD9PEK5_RIDPI</name>
<keyword evidence="2" id="KW-0479">Metal-binding</keyword>
<gene>
    <name evidence="4" type="ORF">NP493_14g07075</name>
</gene>
<accession>A0AAD9PEK5</accession>
<feature type="domain" description="DDE Tnp4" evidence="3">
    <location>
        <begin position="16"/>
        <end position="146"/>
    </location>
</feature>
<dbReference type="EMBL" id="JAODUO010000016">
    <property type="protein sequence ID" value="KAK2193200.1"/>
    <property type="molecule type" value="Genomic_DNA"/>
</dbReference>
<protein>
    <recommendedName>
        <fullName evidence="3">DDE Tnp4 domain-containing protein</fullName>
    </recommendedName>
</protein>
<dbReference type="AlphaFoldDB" id="A0AAD9PEK5"/>
<dbReference type="Proteomes" id="UP001209878">
    <property type="component" value="Unassembled WGS sequence"/>
</dbReference>
<dbReference type="InterPro" id="IPR027806">
    <property type="entry name" value="HARBI1_dom"/>
</dbReference>
<comment type="caution">
    <text evidence="4">The sequence shown here is derived from an EMBL/GenBank/DDBJ whole genome shotgun (WGS) entry which is preliminary data.</text>
</comment>
<dbReference type="PANTHER" id="PTHR23080">
    <property type="entry name" value="THAP DOMAIN PROTEIN"/>
    <property type="match status" value="1"/>
</dbReference>